<sequence length="305" mass="33669">MLDSSSAMEKQAERLYCRDRLPRPVSQSITRRHRSVNLFAGLLGLISGIWLGVRWLPIVCPKIRLPFSYNHAGLVHDGNFFGGGDSLADSEPIPFEAHIMSKCPDARDCLRELVVPTMEQVGDKVDFELSFIANVSNKSSDVECMHGPTECIGDMLMLCAANLPFAPEGSVAQVSGSRTPPVRYLGFSNCLISSYTEIPDRTLVEQCALEYGIDFDALNECVSQQDDNPNHGNQGEPPLSGVALLRESARHSAELGVRTSCTVRLDDNVWCIRDGGVWKDCAREGEGSQVSVLVEEIKKLWKQRN</sequence>
<evidence type="ECO:0000256" key="1">
    <source>
        <dbReference type="ARBA" id="ARBA00004613"/>
    </source>
</evidence>
<dbReference type="Pfam" id="PF03227">
    <property type="entry name" value="GILT"/>
    <property type="match status" value="1"/>
</dbReference>
<reference evidence="7 8" key="1">
    <citation type="submission" date="2024-07" db="EMBL/GenBank/DDBJ databases">
        <title>Section-level genome sequencing and comparative genomics of Aspergillus sections Usti and Cavernicolus.</title>
        <authorList>
            <consortium name="Lawrence Berkeley National Laboratory"/>
            <person name="Nybo J.L."/>
            <person name="Vesth T.C."/>
            <person name="Theobald S."/>
            <person name="Frisvad J.C."/>
            <person name="Larsen T.O."/>
            <person name="Kjaerboelling I."/>
            <person name="Rothschild-Mancinelli K."/>
            <person name="Lyhne E.K."/>
            <person name="Kogle M.E."/>
            <person name="Barry K."/>
            <person name="Clum A."/>
            <person name="Na H."/>
            <person name="Ledsgaard L."/>
            <person name="Lin J."/>
            <person name="Lipzen A."/>
            <person name="Kuo A."/>
            <person name="Riley R."/>
            <person name="Mondo S."/>
            <person name="Labutti K."/>
            <person name="Haridas S."/>
            <person name="Pangalinan J."/>
            <person name="Salamov A.A."/>
            <person name="Simmons B.A."/>
            <person name="Magnuson J.K."/>
            <person name="Chen J."/>
            <person name="Drula E."/>
            <person name="Henrissat B."/>
            <person name="Wiebenga A."/>
            <person name="Lubbers R.J."/>
            <person name="Gomes A.C."/>
            <person name="Macurrencykelacurrency M.R."/>
            <person name="Stajich J."/>
            <person name="Grigoriev I.V."/>
            <person name="Mortensen U.H."/>
            <person name="De Vries R.P."/>
            <person name="Baker S.E."/>
            <person name="Andersen M.R."/>
        </authorList>
    </citation>
    <scope>NUCLEOTIDE SEQUENCE [LARGE SCALE GENOMIC DNA]</scope>
    <source>
        <strain evidence="7 8">CBS 449.75</strain>
    </source>
</reference>
<proteinExistence type="inferred from homology"/>
<dbReference type="RefSeq" id="XP_070881241.1">
    <property type="nucleotide sequence ID" value="XM_071030429.1"/>
</dbReference>
<comment type="caution">
    <text evidence="7">The sequence shown here is derived from an EMBL/GenBank/DDBJ whole genome shotgun (WGS) entry which is preliminary data.</text>
</comment>
<comment type="similarity">
    <text evidence="2">Belongs to the GILT family.</text>
</comment>
<name>A0ABR4LD13_9EURO</name>
<keyword evidence="4" id="KW-0732">Signal</keyword>
<dbReference type="Proteomes" id="UP001610432">
    <property type="component" value="Unassembled WGS sequence"/>
</dbReference>
<evidence type="ECO:0000256" key="5">
    <source>
        <dbReference type="ARBA" id="ARBA00023180"/>
    </source>
</evidence>
<evidence type="ECO:0000256" key="6">
    <source>
        <dbReference type="SAM" id="Phobius"/>
    </source>
</evidence>
<evidence type="ECO:0000256" key="3">
    <source>
        <dbReference type="ARBA" id="ARBA00022525"/>
    </source>
</evidence>
<gene>
    <name evidence="7" type="ORF">BJX67DRAFT_366713</name>
</gene>
<feature type="transmembrane region" description="Helical" evidence="6">
    <location>
        <begin position="36"/>
        <end position="56"/>
    </location>
</feature>
<dbReference type="EMBL" id="JBFXLQ010000070">
    <property type="protein sequence ID" value="KAL2862262.1"/>
    <property type="molecule type" value="Genomic_DNA"/>
</dbReference>
<dbReference type="InterPro" id="IPR004911">
    <property type="entry name" value="Interferon-induced_GILT"/>
</dbReference>
<keyword evidence="6" id="KW-0472">Membrane</keyword>
<dbReference type="GeneID" id="98145501"/>
<dbReference type="PANTHER" id="PTHR13234:SF8">
    <property type="entry name" value="GAMMA-INTERFERON-INDUCIBLE LYSOSOMAL THIOL REDUCTASE"/>
    <property type="match status" value="1"/>
</dbReference>
<protein>
    <submittedName>
        <fullName evidence="7">Gamma interferon inducible lysosomal thiol reductase</fullName>
    </submittedName>
</protein>
<evidence type="ECO:0000256" key="4">
    <source>
        <dbReference type="ARBA" id="ARBA00022729"/>
    </source>
</evidence>
<evidence type="ECO:0000313" key="8">
    <source>
        <dbReference type="Proteomes" id="UP001610432"/>
    </source>
</evidence>
<comment type="subcellular location">
    <subcellularLocation>
        <location evidence="1">Secreted</location>
    </subcellularLocation>
</comment>
<evidence type="ECO:0000313" key="7">
    <source>
        <dbReference type="EMBL" id="KAL2862262.1"/>
    </source>
</evidence>
<dbReference type="PANTHER" id="PTHR13234">
    <property type="entry name" value="GAMMA-INTERFERON INDUCIBLE LYSOSOMAL THIOL REDUCTASE GILT"/>
    <property type="match status" value="1"/>
</dbReference>
<keyword evidence="8" id="KW-1185">Reference proteome</keyword>
<keyword evidence="3" id="KW-0964">Secreted</keyword>
<organism evidence="7 8">
    <name type="scientific">Aspergillus lucknowensis</name>
    <dbReference type="NCBI Taxonomy" id="176173"/>
    <lineage>
        <taxon>Eukaryota</taxon>
        <taxon>Fungi</taxon>
        <taxon>Dikarya</taxon>
        <taxon>Ascomycota</taxon>
        <taxon>Pezizomycotina</taxon>
        <taxon>Eurotiomycetes</taxon>
        <taxon>Eurotiomycetidae</taxon>
        <taxon>Eurotiales</taxon>
        <taxon>Aspergillaceae</taxon>
        <taxon>Aspergillus</taxon>
        <taxon>Aspergillus subgen. Nidulantes</taxon>
    </lineage>
</organism>
<evidence type="ECO:0000256" key="2">
    <source>
        <dbReference type="ARBA" id="ARBA00005679"/>
    </source>
</evidence>
<accession>A0ABR4LD13</accession>
<keyword evidence="6" id="KW-1133">Transmembrane helix</keyword>
<keyword evidence="5" id="KW-0325">Glycoprotein</keyword>
<keyword evidence="6" id="KW-0812">Transmembrane</keyword>